<protein>
    <submittedName>
        <fullName evidence="4">DegT/DnrJ/EryC1/StrS family aminotransferase</fullName>
    </submittedName>
</protein>
<accession>A0ABV8WMH6</accession>
<dbReference type="PANTHER" id="PTHR30244:SF36">
    <property type="entry name" value="3-OXO-GLUCOSE-6-PHOSPHATE:GLUTAMATE AMINOTRANSFERASE"/>
    <property type="match status" value="1"/>
</dbReference>
<sequence length="377" mass="40954">MTHPEQIRVPLVDIPAQQEEIREELEPQLMDIMARAAFVGGKEVELFEQQYADFLGARHCIGSANGTDALEMALSAAGVKPGQEVIVPANTFIATVEAVLRTGARPVLADVDEEYLLLDPESVRKSITDKTAAIIPVHLFGQVAPVERLEPIAEECGAVIIEDAAQAQGATRFNKAAGTLGHLAATSFYPGKNLGAAGDAGAVTTDDDAAARHVRLLGSHGSEHKYRHEIMGRNSRLDTVQAAVLSCKLRRLAGWNELRREAAMNYQQLLADIEELRLPTSAPGNSDVWHLFVIRLANRDRVADQLHGAGVSTAVHYPVPLHQTSAWKRLDLPPVHAPIAESAAQQILSIPLYPHISLQQQQHVTRALKSALARRSN</sequence>
<proteinExistence type="inferred from homology"/>
<evidence type="ECO:0000256" key="3">
    <source>
        <dbReference type="RuleBase" id="RU004508"/>
    </source>
</evidence>
<dbReference type="Gene3D" id="3.40.640.10">
    <property type="entry name" value="Type I PLP-dependent aspartate aminotransferase-like (Major domain)"/>
    <property type="match status" value="1"/>
</dbReference>
<keyword evidence="4" id="KW-0808">Transferase</keyword>
<organism evidence="4 5">
    <name type="scientific">Arthrobacter sedimenti</name>
    <dbReference type="NCBI Taxonomy" id="2694931"/>
    <lineage>
        <taxon>Bacteria</taxon>
        <taxon>Bacillati</taxon>
        <taxon>Actinomycetota</taxon>
        <taxon>Actinomycetes</taxon>
        <taxon>Micrococcales</taxon>
        <taxon>Micrococcaceae</taxon>
        <taxon>Arthrobacter</taxon>
    </lineage>
</organism>
<dbReference type="Pfam" id="PF01041">
    <property type="entry name" value="DegT_DnrJ_EryC1"/>
    <property type="match status" value="1"/>
</dbReference>
<evidence type="ECO:0000313" key="5">
    <source>
        <dbReference type="Proteomes" id="UP001595778"/>
    </source>
</evidence>
<keyword evidence="1 3" id="KW-0663">Pyridoxal phosphate</keyword>
<dbReference type="SUPFAM" id="SSF53383">
    <property type="entry name" value="PLP-dependent transferases"/>
    <property type="match status" value="1"/>
</dbReference>
<dbReference type="GO" id="GO:0008483">
    <property type="term" value="F:transaminase activity"/>
    <property type="evidence" value="ECO:0007669"/>
    <property type="project" value="UniProtKB-KW"/>
</dbReference>
<evidence type="ECO:0000256" key="2">
    <source>
        <dbReference type="ARBA" id="ARBA00037999"/>
    </source>
</evidence>
<reference evidence="5" key="1">
    <citation type="journal article" date="2019" name="Int. J. Syst. Evol. Microbiol.">
        <title>The Global Catalogue of Microorganisms (GCM) 10K type strain sequencing project: providing services to taxonomists for standard genome sequencing and annotation.</title>
        <authorList>
            <consortium name="The Broad Institute Genomics Platform"/>
            <consortium name="The Broad Institute Genome Sequencing Center for Infectious Disease"/>
            <person name="Wu L."/>
            <person name="Ma J."/>
        </authorList>
    </citation>
    <scope>NUCLEOTIDE SEQUENCE [LARGE SCALE GENOMIC DNA]</scope>
    <source>
        <strain evidence="5">PJ61</strain>
    </source>
</reference>
<gene>
    <name evidence="4" type="ORF">ACFO0G_13660</name>
</gene>
<comment type="caution">
    <text evidence="4">The sequence shown here is derived from an EMBL/GenBank/DDBJ whole genome shotgun (WGS) entry which is preliminary data.</text>
</comment>
<evidence type="ECO:0000256" key="1">
    <source>
        <dbReference type="ARBA" id="ARBA00022898"/>
    </source>
</evidence>
<keyword evidence="5" id="KW-1185">Reference proteome</keyword>
<comment type="similarity">
    <text evidence="2 3">Belongs to the DegT/DnrJ/EryC1 family.</text>
</comment>
<dbReference type="RefSeq" id="WP_286400566.1">
    <property type="nucleotide sequence ID" value="NZ_JBHSDQ010000005.1"/>
</dbReference>
<keyword evidence="4" id="KW-0032">Aminotransferase</keyword>
<dbReference type="PIRSF" id="PIRSF000390">
    <property type="entry name" value="PLP_StrS"/>
    <property type="match status" value="1"/>
</dbReference>
<dbReference type="InterPro" id="IPR015421">
    <property type="entry name" value="PyrdxlP-dep_Trfase_major"/>
</dbReference>
<evidence type="ECO:0000313" key="4">
    <source>
        <dbReference type="EMBL" id="MFC4397145.1"/>
    </source>
</evidence>
<dbReference type="Proteomes" id="UP001595778">
    <property type="component" value="Unassembled WGS sequence"/>
</dbReference>
<name>A0ABV8WMH6_9MICC</name>
<dbReference type="Gene3D" id="3.90.1150.10">
    <property type="entry name" value="Aspartate Aminotransferase, domain 1"/>
    <property type="match status" value="1"/>
</dbReference>
<dbReference type="InterPro" id="IPR015422">
    <property type="entry name" value="PyrdxlP-dep_Trfase_small"/>
</dbReference>
<dbReference type="EMBL" id="JBHSDQ010000005">
    <property type="protein sequence ID" value="MFC4397145.1"/>
    <property type="molecule type" value="Genomic_DNA"/>
</dbReference>
<dbReference type="InterPro" id="IPR015424">
    <property type="entry name" value="PyrdxlP-dep_Trfase"/>
</dbReference>
<dbReference type="PANTHER" id="PTHR30244">
    <property type="entry name" value="TRANSAMINASE"/>
    <property type="match status" value="1"/>
</dbReference>
<dbReference type="InterPro" id="IPR000653">
    <property type="entry name" value="DegT/StrS_aminotransferase"/>
</dbReference>
<dbReference type="CDD" id="cd00616">
    <property type="entry name" value="AHBA_syn"/>
    <property type="match status" value="1"/>
</dbReference>